<name>A0A7K5H785_9AVES</name>
<evidence type="ECO:0000259" key="1">
    <source>
        <dbReference type="Pfam" id="PF06817"/>
    </source>
</evidence>
<feature type="non-terminal residue" evidence="2">
    <location>
        <position position="55"/>
    </location>
</feature>
<accession>A0A7K5H785</accession>
<dbReference type="GO" id="GO:0003964">
    <property type="term" value="F:RNA-directed DNA polymerase activity"/>
    <property type="evidence" value="ECO:0007669"/>
    <property type="project" value="InterPro"/>
</dbReference>
<dbReference type="InterPro" id="IPR043128">
    <property type="entry name" value="Rev_trsase/Diguanyl_cyclase"/>
</dbReference>
<organism evidence="2 3">
    <name type="scientific">Chunga burmeisteri</name>
    <name type="common">Black-legged seriema</name>
    <dbReference type="NCBI Taxonomy" id="1352770"/>
    <lineage>
        <taxon>Eukaryota</taxon>
        <taxon>Metazoa</taxon>
        <taxon>Chordata</taxon>
        <taxon>Craniata</taxon>
        <taxon>Vertebrata</taxon>
        <taxon>Euteleostomi</taxon>
        <taxon>Archelosauria</taxon>
        <taxon>Archosauria</taxon>
        <taxon>Dinosauria</taxon>
        <taxon>Saurischia</taxon>
        <taxon>Theropoda</taxon>
        <taxon>Coelurosauria</taxon>
        <taxon>Aves</taxon>
        <taxon>Neognathae</taxon>
        <taxon>Neoaves</taxon>
        <taxon>Telluraves</taxon>
        <taxon>Australaves</taxon>
        <taxon>Cariamiformes</taxon>
        <taxon>Cariamidae</taxon>
        <taxon>Chunga</taxon>
    </lineage>
</organism>
<sequence>PWLYLGMKVLERTVMPQPVQLQVNVRTLNDIQKLAGVINWVQPYLGLTSSKLQPL</sequence>
<proteinExistence type="predicted"/>
<dbReference type="SUPFAM" id="SSF56672">
    <property type="entry name" value="DNA/RNA polymerases"/>
    <property type="match status" value="1"/>
</dbReference>
<dbReference type="EMBL" id="VZRC01002194">
    <property type="protein sequence ID" value="NWS65208.1"/>
    <property type="molecule type" value="Genomic_DNA"/>
</dbReference>
<dbReference type="OrthoDB" id="6773263at2759"/>
<dbReference type="Proteomes" id="UP000541181">
    <property type="component" value="Unassembled WGS sequence"/>
</dbReference>
<gene>
    <name evidence="2" type="primary">Ervk8</name>
    <name evidence="2" type="ORF">CHUBUR_R16050</name>
</gene>
<evidence type="ECO:0000313" key="3">
    <source>
        <dbReference type="Proteomes" id="UP000541181"/>
    </source>
</evidence>
<dbReference type="Pfam" id="PF06817">
    <property type="entry name" value="RVT_thumb"/>
    <property type="match status" value="1"/>
</dbReference>
<dbReference type="AlphaFoldDB" id="A0A7K5H785"/>
<dbReference type="Gene3D" id="3.30.70.270">
    <property type="match status" value="1"/>
</dbReference>
<feature type="non-terminal residue" evidence="2">
    <location>
        <position position="1"/>
    </location>
</feature>
<keyword evidence="3" id="KW-1185">Reference proteome</keyword>
<dbReference type="InterPro" id="IPR010661">
    <property type="entry name" value="RVT_thumb"/>
</dbReference>
<dbReference type="InterPro" id="IPR043502">
    <property type="entry name" value="DNA/RNA_pol_sf"/>
</dbReference>
<evidence type="ECO:0000313" key="2">
    <source>
        <dbReference type="EMBL" id="NWS65208.1"/>
    </source>
</evidence>
<protein>
    <submittedName>
        <fullName evidence="2">POK8 protein</fullName>
    </submittedName>
</protein>
<comment type="caution">
    <text evidence="2">The sequence shown here is derived from an EMBL/GenBank/DDBJ whole genome shotgun (WGS) entry which is preliminary data.</text>
</comment>
<reference evidence="2 3" key="1">
    <citation type="submission" date="2019-09" db="EMBL/GenBank/DDBJ databases">
        <title>Bird 10,000 Genomes (B10K) Project - Family phase.</title>
        <authorList>
            <person name="Zhang G."/>
        </authorList>
    </citation>
    <scope>NUCLEOTIDE SEQUENCE [LARGE SCALE GENOMIC DNA]</scope>
    <source>
        <strain evidence="2">B10K-CU-031-22</strain>
    </source>
</reference>
<feature type="domain" description="Reverse transcriptase thumb" evidence="1">
    <location>
        <begin position="16"/>
        <end position="55"/>
    </location>
</feature>